<dbReference type="EMBL" id="CP158357">
    <property type="protein sequence ID" value="XBX76643.1"/>
    <property type="molecule type" value="Genomic_DNA"/>
</dbReference>
<gene>
    <name evidence="1" type="ORF">ABS642_12040</name>
</gene>
<dbReference type="PROSITE" id="PS51318">
    <property type="entry name" value="TAT"/>
    <property type="match status" value="1"/>
</dbReference>
<reference evidence="1" key="1">
    <citation type="submission" date="2024-06" db="EMBL/GenBank/DDBJ databases">
        <title>Draft genome sequence of Microbacterium sp. strain A8/3-1, isolated from Oxytropis tragacanthoides Fisch. ex DC. Root nodules in the Altai region of Russia.</title>
        <authorList>
            <person name="Sazanova A."/>
            <person name="Guro P."/>
            <person name="Kuznetsova I."/>
            <person name="Belimov A."/>
            <person name="Safronova V."/>
        </authorList>
    </citation>
    <scope>NUCLEOTIDE SEQUENCE</scope>
    <source>
        <strain evidence="1">A8/3-1</strain>
    </source>
</reference>
<dbReference type="InterPro" id="IPR006311">
    <property type="entry name" value="TAT_signal"/>
</dbReference>
<name>A0AAU7VRA3_9MICO</name>
<evidence type="ECO:0000313" key="1">
    <source>
        <dbReference type="EMBL" id="XBX76643.1"/>
    </source>
</evidence>
<dbReference type="RefSeq" id="WP_350350253.1">
    <property type="nucleotide sequence ID" value="NZ_CP158357.1"/>
</dbReference>
<sequence>MPEIVQKTTIGLSRRRILQASAWSIPVMAVAVATPLAAASTAIDLELVARPGGDRIGGTNPEGTQAVDLTLPFTYDATSAGGPVANATLVVSFDTRLIDDPSVRIDGFPAQQIATELSGTTRTVTFSLPFDIPGNGDTIPIQPSFAVVNRTAWVPDAADYVVTLLGPGSRLDLNPSNNTVTMAPQYGGPPV</sequence>
<accession>A0AAU7VRA3</accession>
<evidence type="ECO:0008006" key="2">
    <source>
        <dbReference type="Google" id="ProtNLM"/>
    </source>
</evidence>
<organism evidence="1">
    <name type="scientific">Microbacterium sp. A8/3-1</name>
    <dbReference type="NCBI Taxonomy" id="3160749"/>
    <lineage>
        <taxon>Bacteria</taxon>
        <taxon>Bacillati</taxon>
        <taxon>Actinomycetota</taxon>
        <taxon>Actinomycetes</taxon>
        <taxon>Micrococcales</taxon>
        <taxon>Microbacteriaceae</taxon>
        <taxon>Microbacterium</taxon>
    </lineage>
</organism>
<protein>
    <recommendedName>
        <fullName evidence="2">SbsA Ig-like domain-containing protein</fullName>
    </recommendedName>
</protein>
<proteinExistence type="predicted"/>
<dbReference type="AlphaFoldDB" id="A0AAU7VRA3"/>